<dbReference type="InterPro" id="IPR004045">
    <property type="entry name" value="Glutathione_S-Trfase_N"/>
</dbReference>
<dbReference type="InterPro" id="IPR036249">
    <property type="entry name" value="Thioredoxin-like_sf"/>
</dbReference>
<dbReference type="SFLD" id="SFLDS00019">
    <property type="entry name" value="Glutathione_Transferase_(cytos"/>
    <property type="match status" value="1"/>
</dbReference>
<dbReference type="SUPFAM" id="SSF52833">
    <property type="entry name" value="Thioredoxin-like"/>
    <property type="match status" value="1"/>
</dbReference>
<dbReference type="InterPro" id="IPR036282">
    <property type="entry name" value="Glutathione-S-Trfase_C_sf"/>
</dbReference>
<dbReference type="AlphaFoldDB" id="D8TGZ3"/>
<organism evidence="4">
    <name type="scientific">Volvox carteri f. nagariensis</name>
    <dbReference type="NCBI Taxonomy" id="3068"/>
    <lineage>
        <taxon>Eukaryota</taxon>
        <taxon>Viridiplantae</taxon>
        <taxon>Chlorophyta</taxon>
        <taxon>core chlorophytes</taxon>
        <taxon>Chlorophyceae</taxon>
        <taxon>CS clade</taxon>
        <taxon>Chlamydomonadales</taxon>
        <taxon>Volvocaceae</taxon>
        <taxon>Volvox</taxon>
    </lineage>
</organism>
<evidence type="ECO:0000259" key="2">
    <source>
        <dbReference type="PROSITE" id="PS50405"/>
    </source>
</evidence>
<protein>
    <recommendedName>
        <fullName evidence="5">Glutathione S-transferase</fullName>
    </recommendedName>
</protein>
<dbReference type="KEGG" id="vcn:VOLCADRAFT_85785"/>
<dbReference type="PROSITE" id="PS50404">
    <property type="entry name" value="GST_NTER"/>
    <property type="match status" value="1"/>
</dbReference>
<evidence type="ECO:0000313" key="4">
    <source>
        <dbReference type="Proteomes" id="UP000001058"/>
    </source>
</evidence>
<dbReference type="CDD" id="cd03192">
    <property type="entry name" value="GST_C_Sigma_like"/>
    <property type="match status" value="1"/>
</dbReference>
<dbReference type="InParanoid" id="D8TGZ3"/>
<dbReference type="GO" id="GO:0004364">
    <property type="term" value="F:glutathione transferase activity"/>
    <property type="evidence" value="ECO:0007669"/>
    <property type="project" value="TreeGrafter"/>
</dbReference>
<evidence type="ECO:0000259" key="1">
    <source>
        <dbReference type="PROSITE" id="PS50404"/>
    </source>
</evidence>
<dbReference type="STRING" id="3068.D8TGZ3"/>
<evidence type="ECO:0000313" key="3">
    <source>
        <dbReference type="EMBL" id="EFJ52620.1"/>
    </source>
</evidence>
<dbReference type="PROSITE" id="PS50405">
    <property type="entry name" value="GST_CTER"/>
    <property type="match status" value="1"/>
</dbReference>
<dbReference type="OrthoDB" id="414243at2759"/>
<reference evidence="3 4" key="1">
    <citation type="journal article" date="2010" name="Science">
        <title>Genomic analysis of organismal complexity in the multicellular green alga Volvox carteri.</title>
        <authorList>
            <person name="Prochnik S.E."/>
            <person name="Umen J."/>
            <person name="Nedelcu A.M."/>
            <person name="Hallmann A."/>
            <person name="Miller S.M."/>
            <person name="Nishii I."/>
            <person name="Ferris P."/>
            <person name="Kuo A."/>
            <person name="Mitros T."/>
            <person name="Fritz-Laylin L.K."/>
            <person name="Hellsten U."/>
            <person name="Chapman J."/>
            <person name="Simakov O."/>
            <person name="Rensing S.A."/>
            <person name="Terry A."/>
            <person name="Pangilinan J."/>
            <person name="Kapitonov V."/>
            <person name="Jurka J."/>
            <person name="Salamov A."/>
            <person name="Shapiro H."/>
            <person name="Schmutz J."/>
            <person name="Grimwood J."/>
            <person name="Lindquist E."/>
            <person name="Lucas S."/>
            <person name="Grigoriev I.V."/>
            <person name="Schmitt R."/>
            <person name="Kirk D."/>
            <person name="Rokhsar D.S."/>
        </authorList>
    </citation>
    <scope>NUCLEOTIDE SEQUENCE [LARGE SCALE GENOMIC DNA]</scope>
    <source>
        <strain evidence="4">f. Nagariensis / Eve</strain>
    </source>
</reference>
<dbReference type="Pfam" id="PF14497">
    <property type="entry name" value="GST_C_3"/>
    <property type="match status" value="1"/>
</dbReference>
<dbReference type="RefSeq" id="XP_002945625.1">
    <property type="nucleotide sequence ID" value="XM_002945579.1"/>
</dbReference>
<dbReference type="eggNOG" id="KOG1695">
    <property type="taxonomic scope" value="Eukaryota"/>
</dbReference>
<dbReference type="InterPro" id="IPR004046">
    <property type="entry name" value="GST_C"/>
</dbReference>
<dbReference type="SUPFAM" id="SSF47616">
    <property type="entry name" value="GST C-terminal domain-like"/>
    <property type="match status" value="1"/>
</dbReference>
<gene>
    <name evidence="3" type="ORF">VOLCADRAFT_85785</name>
</gene>
<feature type="domain" description="GST N-terminal" evidence="1">
    <location>
        <begin position="2"/>
        <end position="128"/>
    </location>
</feature>
<dbReference type="InterPro" id="IPR040079">
    <property type="entry name" value="Glutathione_S-Trfase"/>
</dbReference>
<dbReference type="GeneID" id="9621982"/>
<dbReference type="InterPro" id="IPR010987">
    <property type="entry name" value="Glutathione-S-Trfase_C-like"/>
</dbReference>
<dbReference type="Gene3D" id="3.40.30.10">
    <property type="entry name" value="Glutaredoxin"/>
    <property type="match status" value="2"/>
</dbReference>
<dbReference type="PANTHER" id="PTHR11571:SF150">
    <property type="entry name" value="GLUTATHIONE S-TRANSFERASE"/>
    <property type="match status" value="1"/>
</dbReference>
<feature type="domain" description="GST C-terminal" evidence="2">
    <location>
        <begin position="130"/>
        <end position="258"/>
    </location>
</feature>
<name>D8TGZ3_VOLCA</name>
<dbReference type="Gene3D" id="1.20.1050.10">
    <property type="match status" value="1"/>
</dbReference>
<accession>D8TGZ3</accession>
<dbReference type="Proteomes" id="UP000001058">
    <property type="component" value="Unassembled WGS sequence"/>
</dbReference>
<sequence>MAALKLHYFDLPGRAEITRICLALGKVPHEARMNLLRLPAYVPCLLADCGALSDLQRGQVTSQTHMTVFFFAINRTQEVIYEYWTEWPREKAKMPFGQVPVLELEDGKMLAQSRAIECYVAKLAGLYPDDPLKAALADQAVFLSDIWESFAPTVRLPLESKIKAQEVVVNTKIREKLQHLTKLLLEKPGEYVAGDTLSYGDAAIYGNLCNLVSGFLPGVPKDLLDEYPVLKAFRNKIASIPAIKEHYEKHGEGYRAAFKPDVA</sequence>
<dbReference type="EMBL" id="GL378323">
    <property type="protein sequence ID" value="EFJ52620.1"/>
    <property type="molecule type" value="Genomic_DNA"/>
</dbReference>
<dbReference type="PANTHER" id="PTHR11571">
    <property type="entry name" value="GLUTATHIONE S-TRANSFERASE"/>
    <property type="match status" value="1"/>
</dbReference>
<dbReference type="Pfam" id="PF02798">
    <property type="entry name" value="GST_N"/>
    <property type="match status" value="1"/>
</dbReference>
<keyword evidence="4" id="KW-1185">Reference proteome</keyword>
<proteinExistence type="predicted"/>
<dbReference type="InterPro" id="IPR050213">
    <property type="entry name" value="GST_superfamily"/>
</dbReference>
<dbReference type="FunCoup" id="D8TGZ3">
    <property type="interactions" value="1022"/>
</dbReference>
<evidence type="ECO:0008006" key="5">
    <source>
        <dbReference type="Google" id="ProtNLM"/>
    </source>
</evidence>
<dbReference type="GO" id="GO:0006749">
    <property type="term" value="P:glutathione metabolic process"/>
    <property type="evidence" value="ECO:0007669"/>
    <property type="project" value="TreeGrafter"/>
</dbReference>